<dbReference type="InterPro" id="IPR036097">
    <property type="entry name" value="HisK_dim/P_sf"/>
</dbReference>
<dbReference type="PRINTS" id="PR00344">
    <property type="entry name" value="BCTRLSENSOR"/>
</dbReference>
<dbReference type="PANTHER" id="PTHR45436:SF5">
    <property type="entry name" value="SENSOR HISTIDINE KINASE TRCS"/>
    <property type="match status" value="1"/>
</dbReference>
<comment type="subcellular location">
    <subcellularLocation>
        <location evidence="2">Cell membrane</location>
    </subcellularLocation>
</comment>
<dbReference type="SMART" id="SM00304">
    <property type="entry name" value="HAMP"/>
    <property type="match status" value="1"/>
</dbReference>
<keyword evidence="8" id="KW-1133">Transmembrane helix</keyword>
<feature type="region of interest" description="Disordered" evidence="11">
    <location>
        <begin position="1"/>
        <end position="31"/>
    </location>
</feature>
<dbReference type="Gene3D" id="1.10.287.130">
    <property type="match status" value="1"/>
</dbReference>
<dbReference type="InterPro" id="IPR003594">
    <property type="entry name" value="HATPase_dom"/>
</dbReference>
<evidence type="ECO:0000259" key="13">
    <source>
        <dbReference type="PROSITE" id="PS50885"/>
    </source>
</evidence>
<protein>
    <recommendedName>
        <fullName evidence="3">histidine kinase</fullName>
        <ecNumber evidence="3">2.7.13.3</ecNumber>
    </recommendedName>
</protein>
<keyword evidence="10" id="KW-0472">Membrane</keyword>
<evidence type="ECO:0000256" key="2">
    <source>
        <dbReference type="ARBA" id="ARBA00004236"/>
    </source>
</evidence>
<dbReference type="GO" id="GO:0000155">
    <property type="term" value="F:phosphorelay sensor kinase activity"/>
    <property type="evidence" value="ECO:0007669"/>
    <property type="project" value="InterPro"/>
</dbReference>
<keyword evidence="9" id="KW-0902">Two-component regulatory system</keyword>
<evidence type="ECO:0000256" key="1">
    <source>
        <dbReference type="ARBA" id="ARBA00000085"/>
    </source>
</evidence>
<feature type="domain" description="HAMP" evidence="13">
    <location>
        <begin position="262"/>
        <end position="315"/>
    </location>
</feature>
<keyword evidence="5" id="KW-0808">Transferase</keyword>
<dbReference type="Pfam" id="PF00672">
    <property type="entry name" value="HAMP"/>
    <property type="match status" value="1"/>
</dbReference>
<feature type="compositionally biased region" description="Basic residues" evidence="11">
    <location>
        <begin position="7"/>
        <end position="31"/>
    </location>
</feature>
<dbReference type="HOGENOM" id="CLU_000445_89_6_11"/>
<dbReference type="SMART" id="SM00388">
    <property type="entry name" value="HisKA"/>
    <property type="match status" value="1"/>
</dbReference>
<name>E4NEB4_KITSK</name>
<gene>
    <name evidence="14" type="ordered locus">KSE_37460</name>
</gene>
<organism evidence="14 15">
    <name type="scientific">Kitasatospora setae (strain ATCC 33774 / DSM 43861 / JCM 3304 / KCC A-0304 / NBRC 14216 / KM-6054)</name>
    <name type="common">Streptomyces setae</name>
    <dbReference type="NCBI Taxonomy" id="452652"/>
    <lineage>
        <taxon>Bacteria</taxon>
        <taxon>Bacillati</taxon>
        <taxon>Actinomycetota</taxon>
        <taxon>Actinomycetes</taxon>
        <taxon>Kitasatosporales</taxon>
        <taxon>Streptomycetaceae</taxon>
        <taxon>Kitasatospora</taxon>
    </lineage>
</organism>
<evidence type="ECO:0000256" key="6">
    <source>
        <dbReference type="ARBA" id="ARBA00022692"/>
    </source>
</evidence>
<dbReference type="Pfam" id="PF00512">
    <property type="entry name" value="HisKA"/>
    <property type="match status" value="1"/>
</dbReference>
<dbReference type="SMART" id="SM00387">
    <property type="entry name" value="HATPase_c"/>
    <property type="match status" value="1"/>
</dbReference>
<dbReference type="STRING" id="452652.KSE_37460"/>
<evidence type="ECO:0000256" key="8">
    <source>
        <dbReference type="ARBA" id="ARBA00022989"/>
    </source>
</evidence>
<accession>E4NEB4</accession>
<dbReference type="InterPro" id="IPR005467">
    <property type="entry name" value="His_kinase_dom"/>
</dbReference>
<reference evidence="14 15" key="1">
    <citation type="journal article" date="2010" name="DNA Res.">
        <title>Genome sequence of Kitasatospora setae NBRC 14216T: an evolutionary snapshot of the family Streptomycetaceae.</title>
        <authorList>
            <person name="Ichikawa N."/>
            <person name="Oguchi A."/>
            <person name="Ikeda H."/>
            <person name="Ishikawa J."/>
            <person name="Kitani S."/>
            <person name="Watanabe Y."/>
            <person name="Nakamura S."/>
            <person name="Katano Y."/>
            <person name="Kishi E."/>
            <person name="Sasagawa M."/>
            <person name="Ankai A."/>
            <person name="Fukui S."/>
            <person name="Hashimoto Y."/>
            <person name="Kamata S."/>
            <person name="Otoguro M."/>
            <person name="Tanikawa S."/>
            <person name="Nihira T."/>
            <person name="Horinouchi S."/>
            <person name="Ohnishi Y."/>
            <person name="Hayakawa M."/>
            <person name="Kuzuyama T."/>
            <person name="Arisawa A."/>
            <person name="Nomoto F."/>
            <person name="Miura H."/>
            <person name="Takahashi Y."/>
            <person name="Fujita N."/>
        </authorList>
    </citation>
    <scope>NUCLEOTIDE SEQUENCE [LARGE SCALE GENOMIC DNA]</scope>
    <source>
        <strain evidence="15">ATCC 33774 / DSM 43861 / JCM 3304 / KCC A-0304 / NBRC 14216 / KM-6054</strain>
    </source>
</reference>
<evidence type="ECO:0000256" key="10">
    <source>
        <dbReference type="ARBA" id="ARBA00023136"/>
    </source>
</evidence>
<dbReference type="KEGG" id="ksk:KSE_37460"/>
<dbReference type="Gene3D" id="3.30.565.10">
    <property type="entry name" value="Histidine kinase-like ATPase, C-terminal domain"/>
    <property type="match status" value="1"/>
</dbReference>
<feature type="compositionally biased region" description="Pro residues" evidence="11">
    <location>
        <begin position="152"/>
        <end position="163"/>
    </location>
</feature>
<evidence type="ECO:0000256" key="7">
    <source>
        <dbReference type="ARBA" id="ARBA00022777"/>
    </source>
</evidence>
<evidence type="ECO:0000313" key="14">
    <source>
        <dbReference type="EMBL" id="BAJ29545.1"/>
    </source>
</evidence>
<dbReference type="RefSeq" id="WP_014136851.1">
    <property type="nucleotide sequence ID" value="NC_016109.1"/>
</dbReference>
<dbReference type="InterPro" id="IPR003660">
    <property type="entry name" value="HAMP_dom"/>
</dbReference>
<keyword evidence="4" id="KW-0597">Phosphoprotein</keyword>
<dbReference type="CDD" id="cd00075">
    <property type="entry name" value="HATPase"/>
    <property type="match status" value="1"/>
</dbReference>
<dbReference type="SUPFAM" id="SSF158472">
    <property type="entry name" value="HAMP domain-like"/>
    <property type="match status" value="1"/>
</dbReference>
<dbReference type="PATRIC" id="fig|452652.3.peg.3743"/>
<dbReference type="PROSITE" id="PS50109">
    <property type="entry name" value="HIS_KIN"/>
    <property type="match status" value="1"/>
</dbReference>
<dbReference type="InterPro" id="IPR036890">
    <property type="entry name" value="HATPase_C_sf"/>
</dbReference>
<dbReference type="CDD" id="cd06225">
    <property type="entry name" value="HAMP"/>
    <property type="match status" value="1"/>
</dbReference>
<dbReference type="Pfam" id="PF02518">
    <property type="entry name" value="HATPase_c"/>
    <property type="match status" value="1"/>
</dbReference>
<dbReference type="GO" id="GO:0005886">
    <property type="term" value="C:plasma membrane"/>
    <property type="evidence" value="ECO:0007669"/>
    <property type="project" value="UniProtKB-SubCell"/>
</dbReference>
<keyword evidence="15" id="KW-1185">Reference proteome</keyword>
<evidence type="ECO:0000256" key="9">
    <source>
        <dbReference type="ARBA" id="ARBA00023012"/>
    </source>
</evidence>
<dbReference type="Proteomes" id="UP000007076">
    <property type="component" value="Chromosome"/>
</dbReference>
<dbReference type="EC" id="2.7.13.3" evidence="3"/>
<evidence type="ECO:0000256" key="3">
    <source>
        <dbReference type="ARBA" id="ARBA00012438"/>
    </source>
</evidence>
<evidence type="ECO:0000313" key="15">
    <source>
        <dbReference type="Proteomes" id="UP000007076"/>
    </source>
</evidence>
<evidence type="ECO:0000256" key="4">
    <source>
        <dbReference type="ARBA" id="ARBA00022553"/>
    </source>
</evidence>
<feature type="region of interest" description="Disordered" evidence="11">
    <location>
        <begin position="148"/>
        <end position="170"/>
    </location>
</feature>
<dbReference type="InterPro" id="IPR003661">
    <property type="entry name" value="HisK_dim/P_dom"/>
</dbReference>
<dbReference type="PROSITE" id="PS50885">
    <property type="entry name" value="HAMP"/>
    <property type="match status" value="1"/>
</dbReference>
<dbReference type="AlphaFoldDB" id="E4NEB4"/>
<comment type="catalytic activity">
    <reaction evidence="1">
        <text>ATP + protein L-histidine = ADP + protein N-phospho-L-histidine.</text>
        <dbReference type="EC" id="2.7.13.3"/>
    </reaction>
</comment>
<sequence>MADRTRSPHRPPRPPHRPPRPPRRPPLRGRLSPRRLLPRSVRARATFAATAVVALALGGTALALLAVLQANLTRDVRATAVRQADRVVELAGREHLPQIIVGYVDGPVRVVDSTGQLVATTPDLLPGEDPESLAPGWRVQPGLTVGTGRMVPLPPKVPRPPGAGDPSTGYPSTDEMDNLLDAKGNYYAKQGFKRSYAGQLVTDSRRQVVSMTVNGPDGELTVYSAASLRPVEAAGRTATAALAVGLPLLVALVAMVTWRVTGRALRPVEAIRSEVAEITGHDLHRRVPVPRTGDEVSRLAATVNSTLDRLEDAGQRQRRFIADASHELRSPIAVLRTQLEVALAHPDPELWPDLLADALQDTVRLQDLATDLLLLARLDAADPVATRIVDLDVLVADVLDARVADRVPVAAQLADGVRVSGNITWLTRLLTNLVDNAQRYAEGRVEVRLAAEEGEAVLEVRDDGPGIPEPDRERVFERFTRLDDARSRELGGAGLGLAIARDLAEHHGGTLYVAGQPEDGEHPGDERPCGARLVARIPLAEPPRQGS</sequence>
<dbReference type="SUPFAM" id="SSF55874">
    <property type="entry name" value="ATPase domain of HSP90 chaperone/DNA topoisomerase II/histidine kinase"/>
    <property type="match status" value="1"/>
</dbReference>
<feature type="domain" description="Histidine kinase" evidence="12">
    <location>
        <begin position="323"/>
        <end position="541"/>
    </location>
</feature>
<dbReference type="eggNOG" id="COG5002">
    <property type="taxonomic scope" value="Bacteria"/>
</dbReference>
<evidence type="ECO:0000256" key="11">
    <source>
        <dbReference type="SAM" id="MobiDB-lite"/>
    </source>
</evidence>
<dbReference type="PANTHER" id="PTHR45436">
    <property type="entry name" value="SENSOR HISTIDINE KINASE YKOH"/>
    <property type="match status" value="1"/>
</dbReference>
<dbReference type="CDD" id="cd00082">
    <property type="entry name" value="HisKA"/>
    <property type="match status" value="1"/>
</dbReference>
<dbReference type="InterPro" id="IPR050428">
    <property type="entry name" value="TCS_sensor_his_kinase"/>
</dbReference>
<dbReference type="EMBL" id="AP010968">
    <property type="protein sequence ID" value="BAJ29545.1"/>
    <property type="molecule type" value="Genomic_DNA"/>
</dbReference>
<keyword evidence="7 14" id="KW-0418">Kinase</keyword>
<keyword evidence="6" id="KW-0812">Transmembrane</keyword>
<evidence type="ECO:0000256" key="5">
    <source>
        <dbReference type="ARBA" id="ARBA00022679"/>
    </source>
</evidence>
<dbReference type="SUPFAM" id="SSF47384">
    <property type="entry name" value="Homodimeric domain of signal transducing histidine kinase"/>
    <property type="match status" value="1"/>
</dbReference>
<dbReference type="InterPro" id="IPR004358">
    <property type="entry name" value="Sig_transdc_His_kin-like_C"/>
</dbReference>
<evidence type="ECO:0000259" key="12">
    <source>
        <dbReference type="PROSITE" id="PS50109"/>
    </source>
</evidence>
<proteinExistence type="predicted"/>